<name>X1N1N8_9ZZZZ</name>
<comment type="caution">
    <text evidence="2">The sequence shown here is derived from an EMBL/GenBank/DDBJ whole genome shotgun (WGS) entry which is preliminary data.</text>
</comment>
<feature type="region of interest" description="Disordered" evidence="1">
    <location>
        <begin position="237"/>
        <end position="258"/>
    </location>
</feature>
<accession>X1N1N8</accession>
<protein>
    <submittedName>
        <fullName evidence="2">Uncharacterized protein</fullName>
    </submittedName>
</protein>
<proteinExistence type="predicted"/>
<dbReference type="AlphaFoldDB" id="X1N1N8"/>
<gene>
    <name evidence="2" type="ORF">S06H3_13133</name>
</gene>
<organism evidence="2">
    <name type="scientific">marine sediment metagenome</name>
    <dbReference type="NCBI Taxonomy" id="412755"/>
    <lineage>
        <taxon>unclassified sequences</taxon>
        <taxon>metagenomes</taxon>
        <taxon>ecological metagenomes</taxon>
    </lineage>
</organism>
<dbReference type="EMBL" id="BARV01006408">
    <property type="protein sequence ID" value="GAI12489.1"/>
    <property type="molecule type" value="Genomic_DNA"/>
</dbReference>
<evidence type="ECO:0000256" key="1">
    <source>
        <dbReference type="SAM" id="MobiDB-lite"/>
    </source>
</evidence>
<evidence type="ECO:0000313" key="2">
    <source>
        <dbReference type="EMBL" id="GAI12489.1"/>
    </source>
</evidence>
<feature type="compositionally biased region" description="Low complexity" evidence="1">
    <location>
        <begin position="245"/>
        <end position="258"/>
    </location>
</feature>
<sequence>PNPKRYLVDPETGIISVDEEEGELTYKDALLISASKKSKGGQYDEAIQLINAAKTLAEGSQPKTEEKKKEFYIDQDSGIIVHDPENGEYTLSEARAISQSMQKAKTGAEQLNQPLPNYFVDAEGNLHKLEPGQPAVVKQGQPQLPKTYVVQPDGKVQEQQPGQPIIVKIEPSSNSSNLPALGLNKDGNPLFRNFDELVNWKRFESEEKRSDERHHGMMDMIQLAKENLPAGIQAFQRAVSEQPRGSSESGAGSQSQQQAYQCSNCKTKFTWGNDKVVLASWASIATW</sequence>
<reference evidence="2" key="1">
    <citation type="journal article" date="2014" name="Front. Microbiol.">
        <title>High frequency of phylogenetically diverse reductive dehalogenase-homologous genes in deep subseafloor sedimentary metagenomes.</title>
        <authorList>
            <person name="Kawai M."/>
            <person name="Futagami T."/>
            <person name="Toyoda A."/>
            <person name="Takaki Y."/>
            <person name="Nishi S."/>
            <person name="Hori S."/>
            <person name="Arai W."/>
            <person name="Tsubouchi T."/>
            <person name="Morono Y."/>
            <person name="Uchiyama I."/>
            <person name="Ito T."/>
            <person name="Fujiyama A."/>
            <person name="Inagaki F."/>
            <person name="Takami H."/>
        </authorList>
    </citation>
    <scope>NUCLEOTIDE SEQUENCE</scope>
    <source>
        <strain evidence="2">Expedition CK06-06</strain>
    </source>
</reference>
<feature type="non-terminal residue" evidence="2">
    <location>
        <position position="1"/>
    </location>
</feature>